<evidence type="ECO:0000259" key="1">
    <source>
        <dbReference type="Pfam" id="PF10536"/>
    </source>
</evidence>
<dbReference type="Proteomes" id="UP001311915">
    <property type="component" value="Unassembled WGS sequence"/>
</dbReference>
<protein>
    <recommendedName>
        <fullName evidence="1">Aminotransferase-like plant mobile domain-containing protein</fullName>
    </recommendedName>
</protein>
<dbReference type="GO" id="GO:0010073">
    <property type="term" value="P:meristem maintenance"/>
    <property type="evidence" value="ECO:0007669"/>
    <property type="project" value="InterPro"/>
</dbReference>
<sequence>MEDLTIVEREELLVSPLGGIPQRRVACFLDPVAASTEGRNLIPPSIPFPSESEWPLKASFHGCNGWRDQQMKWKEWVEMMEAIHHPIWKAAGIYGTLKSSMYRVQTDENLIFGLVERWSCETNSFKFPWGEATVSLEDMMILGGFSVLGDSVKSPLQSPELVEIEEYLENARRELIGLKTNNHSRWLNYFMNSGKDYEHEAFLSLWLSRFVFPCKIGAPVFSIAVSLARGMRLALAPAVLASIYRDLGSLRKAMIETGRNRDRIDIHKLSLWSPLFFVQVWAWERMVSLQPERAQNYNIVSGVRIGRWHNVKQTGVINVRTTIDSSGEFFLWRPYALAVGGWSIPKFYKDKDEWVIVGGQNLDQEMESFVRCLRVSELVGLDCQEPYRPNRVAMQFGYDQDFPKWIPRSPSSPELAWYNYSRHIDSDLRLYYPSRLFEPDVTTQYLKWWRKETNRDVCDVLPDLPTECQVENYPDFPPGFSPKFKKMKVETDRDVCNVLPDLPTEWQMEQVENYAEVPPGFSPNYCWKKDKKNYPDVPPGFSPRSKQKHIAEETGHASIDYARDGNGSRSVVPPKGNMENDEENSSMEVCQTVACDVVTPGSTENHADSEYDRDESIRSAARDLINTCNNLITAIDIQLDELKS</sequence>
<proteinExistence type="predicted"/>
<dbReference type="EMBL" id="JAWPEI010000010">
    <property type="protein sequence ID" value="KAK4714881.1"/>
    <property type="molecule type" value="Genomic_DNA"/>
</dbReference>
<reference evidence="2 3" key="1">
    <citation type="submission" date="2023-10" db="EMBL/GenBank/DDBJ databases">
        <title>Genome-Wide Identification Analysis in wild type Solanum Pinnatisectum Reveals Some Genes Defensing Phytophthora Infestans.</title>
        <authorList>
            <person name="Sun C."/>
        </authorList>
    </citation>
    <scope>NUCLEOTIDE SEQUENCE [LARGE SCALE GENOMIC DNA]</scope>
    <source>
        <strain evidence="2">LQN</strain>
        <tissue evidence="2">Leaf</tissue>
    </source>
</reference>
<name>A0AAV9KN50_9SOLN</name>
<dbReference type="InterPro" id="IPR044824">
    <property type="entry name" value="MAIN-like"/>
</dbReference>
<accession>A0AAV9KN50</accession>
<dbReference type="Pfam" id="PF10536">
    <property type="entry name" value="PMD"/>
    <property type="match status" value="1"/>
</dbReference>
<feature type="domain" description="Aminotransferase-like plant mobile" evidence="1">
    <location>
        <begin position="92"/>
        <end position="450"/>
    </location>
</feature>
<organism evidence="2 3">
    <name type="scientific">Solanum pinnatisectum</name>
    <name type="common">tansyleaf nightshade</name>
    <dbReference type="NCBI Taxonomy" id="50273"/>
    <lineage>
        <taxon>Eukaryota</taxon>
        <taxon>Viridiplantae</taxon>
        <taxon>Streptophyta</taxon>
        <taxon>Embryophyta</taxon>
        <taxon>Tracheophyta</taxon>
        <taxon>Spermatophyta</taxon>
        <taxon>Magnoliopsida</taxon>
        <taxon>eudicotyledons</taxon>
        <taxon>Gunneridae</taxon>
        <taxon>Pentapetalae</taxon>
        <taxon>asterids</taxon>
        <taxon>lamiids</taxon>
        <taxon>Solanales</taxon>
        <taxon>Solanaceae</taxon>
        <taxon>Solanoideae</taxon>
        <taxon>Solaneae</taxon>
        <taxon>Solanum</taxon>
    </lineage>
</organism>
<evidence type="ECO:0000313" key="3">
    <source>
        <dbReference type="Proteomes" id="UP001311915"/>
    </source>
</evidence>
<dbReference type="InterPro" id="IPR019557">
    <property type="entry name" value="AminoTfrase-like_pln_mobile"/>
</dbReference>
<dbReference type="PANTHER" id="PTHR46033">
    <property type="entry name" value="PROTEIN MAIN-LIKE 2"/>
    <property type="match status" value="1"/>
</dbReference>
<evidence type="ECO:0000313" key="2">
    <source>
        <dbReference type="EMBL" id="KAK4714881.1"/>
    </source>
</evidence>
<dbReference type="PANTHER" id="PTHR46033:SF67">
    <property type="entry name" value="AMINOTRANSFERASE-LIKE, PLANT MOBILE DOMAIN FAMILY PROTEIN"/>
    <property type="match status" value="1"/>
</dbReference>
<gene>
    <name evidence="2" type="ORF">R3W88_020788</name>
</gene>
<comment type="caution">
    <text evidence="2">The sequence shown here is derived from an EMBL/GenBank/DDBJ whole genome shotgun (WGS) entry which is preliminary data.</text>
</comment>
<keyword evidence="3" id="KW-1185">Reference proteome</keyword>
<dbReference type="AlphaFoldDB" id="A0AAV9KN50"/>